<feature type="domain" description="Myb-like" evidence="2">
    <location>
        <begin position="76"/>
        <end position="136"/>
    </location>
</feature>
<dbReference type="SMART" id="SM00717">
    <property type="entry name" value="SANT"/>
    <property type="match status" value="4"/>
</dbReference>
<feature type="coiled-coil region" evidence="1">
    <location>
        <begin position="1038"/>
        <end position="1076"/>
    </location>
</feature>
<keyword evidence="1" id="KW-0175">Coiled coil</keyword>
<evidence type="ECO:0000256" key="1">
    <source>
        <dbReference type="SAM" id="Coils"/>
    </source>
</evidence>
<dbReference type="InterPro" id="IPR001005">
    <property type="entry name" value="SANT/Myb"/>
</dbReference>
<keyword evidence="4" id="KW-1185">Reference proteome</keyword>
<dbReference type="OrthoDB" id="7452013at2759"/>
<feature type="domain" description="Myb-like" evidence="2">
    <location>
        <begin position="316"/>
        <end position="374"/>
    </location>
</feature>
<reference evidence="3 4" key="1">
    <citation type="journal article" date="2019" name="Commun. Biol.">
        <title>The bagworm genome reveals a unique fibroin gene that provides high tensile strength.</title>
        <authorList>
            <person name="Kono N."/>
            <person name="Nakamura H."/>
            <person name="Ohtoshi R."/>
            <person name="Tomita M."/>
            <person name="Numata K."/>
            <person name="Arakawa K."/>
        </authorList>
    </citation>
    <scope>NUCLEOTIDE SEQUENCE [LARGE SCALE GENOMIC DNA]</scope>
</reference>
<dbReference type="AlphaFoldDB" id="A0A4C1TXC9"/>
<comment type="caution">
    <text evidence="3">The sequence shown here is derived from an EMBL/GenBank/DDBJ whole genome shotgun (WGS) entry which is preliminary data.</text>
</comment>
<dbReference type="EMBL" id="BGZK01000099">
    <property type="protein sequence ID" value="GBP18650.1"/>
    <property type="molecule type" value="Genomic_DNA"/>
</dbReference>
<feature type="domain" description="Myb-like" evidence="2">
    <location>
        <begin position="851"/>
        <end position="910"/>
    </location>
</feature>
<gene>
    <name evidence="3" type="ORF">EVAR_14420_1</name>
</gene>
<proteinExistence type="predicted"/>
<name>A0A4C1TXC9_EUMVA</name>
<accession>A0A4C1TXC9</accession>
<evidence type="ECO:0000313" key="3">
    <source>
        <dbReference type="EMBL" id="GBP18650.1"/>
    </source>
</evidence>
<protein>
    <recommendedName>
        <fullName evidence="2">Myb-like domain-containing protein</fullName>
    </recommendedName>
</protein>
<feature type="domain" description="Myb-like" evidence="2">
    <location>
        <begin position="671"/>
        <end position="728"/>
    </location>
</feature>
<evidence type="ECO:0000259" key="2">
    <source>
        <dbReference type="SMART" id="SM00717"/>
    </source>
</evidence>
<dbReference type="Proteomes" id="UP000299102">
    <property type="component" value="Unassembled WGS sequence"/>
</dbReference>
<sequence length="1172" mass="139649">MDQPIVVKTEMGANEEILLFYVEDEEADANMENAITSENMVVEEIAEQNLYMTCDAIENVEENEDLQPKHYKQNNTKERWTEDEMRRLLEFYIENKTSFLSGVTSKKNLWQLASISTLRGKQPNACEMKLRNMKSKYLERRIKEVTHRNVSRNWPCYELCHQAFYDDPLVKVSMKEYDKPPELQLSYQKGQEQGIHVVKMVTNKKSTTDKKVETMLKLYLKHKKSSKNLYRDWQKAVWQNISLELGEDDPDYWHKRFLNYKQHYIGVLEKRDQNGPSSVQWPYMRLFDEIFRDDQEFQKKYRAKPKLETPVKCSQNNNDWNNTEMTVLVKYFYDCFDEFQDPTIPNKFLWNEVGRILDKNPEECRTKYEELKNLHLDSNNDGTYDLKNRIPLAIILDNIIFKEIDIEMCKQDKNINVEMKTKEIDEIVQFMYDNFILLKDPICHNVAWARVARKLNRSVSSCLTKWDELKLLYRNILTEKKENPDMEIDWRYIEMFDRIFDYGMDSTLLEEDNQRKWKITHEELPNRRKTKSKLELETENESEIDQNVYEIDDPSYYDDKDYGAKRRRRNGEPKAFAILDFYLQNKEKFTLPQVKKLSLWAIVGEQIDMSAEQCAHRFRNLKQVYMAYLQRECRAPDKPILWPYYNICKKIFGYKSLLQKIRTKFEDQFLSQIEWPHEDLERLLHYCDINYNEINKNINDKQNWAEIATVLGKSQENCLNKFLELKKTYVKLKTRNNDDPSIISWNYFKAFEDIYRTHNIEIEEEIGYDEPVESVCLEATRLYEEIPLDEDIRKDLQEDEDIQCIIVIPEDQDISEIDSLQANAGTVNSIVSLDNAETQIPTIGKSESTKIPTKWTKRTKKRLLINYLKYLKSHKNQAIIPSEMWKEIASKLPNKTPLSCRKVFAKLKNRRLNLKNEEVKTTTPYYTVLEKILAIKPKFVKKTGDVSLRKVKNFTDVPFPKQKLQIMLDYYLEHLEEFVTPAFNKKKAWIDLANIVGEPLGKVYNKMMYLKDLHKRNAENKSFDAIEEMSFDDLLTKVAEKEAELREEIDTQKRIRKESENEFDENENSWDEAQKEQLLKWYLENLEKFKNTKFVRSYLWQEASKIIGKNALSCSKMMAEIRTEYKNKIKDNQMDLENWIFYELCQKIYGTGKRIEPSGIMETGSDPINLLQ</sequence>
<organism evidence="3 4">
    <name type="scientific">Eumeta variegata</name>
    <name type="common">Bagworm moth</name>
    <name type="synonym">Eumeta japonica</name>
    <dbReference type="NCBI Taxonomy" id="151549"/>
    <lineage>
        <taxon>Eukaryota</taxon>
        <taxon>Metazoa</taxon>
        <taxon>Ecdysozoa</taxon>
        <taxon>Arthropoda</taxon>
        <taxon>Hexapoda</taxon>
        <taxon>Insecta</taxon>
        <taxon>Pterygota</taxon>
        <taxon>Neoptera</taxon>
        <taxon>Endopterygota</taxon>
        <taxon>Lepidoptera</taxon>
        <taxon>Glossata</taxon>
        <taxon>Ditrysia</taxon>
        <taxon>Tineoidea</taxon>
        <taxon>Psychidae</taxon>
        <taxon>Oiketicinae</taxon>
        <taxon>Eumeta</taxon>
    </lineage>
</organism>
<evidence type="ECO:0000313" key="4">
    <source>
        <dbReference type="Proteomes" id="UP000299102"/>
    </source>
</evidence>